<evidence type="ECO:0000313" key="6">
    <source>
        <dbReference type="EMBL" id="MBC3538802.1"/>
    </source>
</evidence>
<dbReference type="Gene3D" id="1.10.10.970">
    <property type="entry name" value="RNA 2'-phosphotransferase, Tpt1/KptA family, N-terminal domain"/>
    <property type="match status" value="1"/>
</dbReference>
<dbReference type="Pfam" id="PF01885">
    <property type="entry name" value="PTS_2-RNA"/>
    <property type="match status" value="1"/>
</dbReference>
<dbReference type="InterPro" id="IPR042080">
    <property type="entry name" value="RNA_2'-PTrans_N"/>
</dbReference>
<evidence type="ECO:0000313" key="7">
    <source>
        <dbReference type="Proteomes" id="UP000659698"/>
    </source>
</evidence>
<dbReference type="InterPro" id="IPR042081">
    <property type="entry name" value="RNA_2'-PTrans_C"/>
</dbReference>
<evidence type="ECO:0000256" key="2">
    <source>
        <dbReference type="ARBA" id="ARBA00022679"/>
    </source>
</evidence>
<comment type="function">
    <text evidence="4 5">Removes the 2'-phosphate from RNA via an intermediate in which the phosphate is ADP-ribosylated by NAD followed by a presumed transesterification to release the RNA and generate ADP-ribose 1''-2''-cyclic phosphate (APPR&gt;P). May function as an ADP-ribosylase.</text>
</comment>
<keyword evidence="7" id="KW-1185">Reference proteome</keyword>
<proteinExistence type="inferred from homology"/>
<evidence type="ECO:0000256" key="4">
    <source>
        <dbReference type="ARBA" id="ARBA00025212"/>
    </source>
</evidence>
<dbReference type="HAMAP" id="MF_00299">
    <property type="entry name" value="KptA"/>
    <property type="match status" value="1"/>
</dbReference>
<dbReference type="NCBIfam" id="NF002014">
    <property type="entry name" value="PRK00819.1-4"/>
    <property type="match status" value="1"/>
</dbReference>
<sequence length="181" mass="20691">MRNQEISKFLSLVLRHKPEALGIDLDAEGWADVEHLLHRMNASGRPMTLEKLEEVVETNDKHRFAFNEDHTRLRASQGHSIGVDLQLRPVEPPAVLYHGTTEGYLASIWKEGIQRRSRQYVHLSADVETATRVGARHGKPFVFVVKSGQMHQAGHHFYLSENQVWLTDAVPAIYLEEHRLS</sequence>
<organism evidence="6 7">
    <name type="scientific">Rufibacter sediminis</name>
    <dbReference type="NCBI Taxonomy" id="2762756"/>
    <lineage>
        <taxon>Bacteria</taxon>
        <taxon>Pseudomonadati</taxon>
        <taxon>Bacteroidota</taxon>
        <taxon>Cytophagia</taxon>
        <taxon>Cytophagales</taxon>
        <taxon>Hymenobacteraceae</taxon>
        <taxon>Rufibacter</taxon>
    </lineage>
</organism>
<dbReference type="EC" id="2.7.1.-" evidence="5"/>
<protein>
    <recommendedName>
        <fullName evidence="5">Probable RNA 2'-phosphotransferase</fullName>
        <ecNumber evidence="5">2.7.1.-</ecNumber>
    </recommendedName>
</protein>
<dbReference type="PANTHER" id="PTHR12684">
    <property type="entry name" value="PUTATIVE PHOSPHOTRANSFERASE"/>
    <property type="match status" value="1"/>
</dbReference>
<dbReference type="PANTHER" id="PTHR12684:SF2">
    <property type="entry name" value="TRNA 2'-PHOSPHOTRANSFERASE 1"/>
    <property type="match status" value="1"/>
</dbReference>
<evidence type="ECO:0000256" key="1">
    <source>
        <dbReference type="ARBA" id="ARBA00009836"/>
    </source>
</evidence>
<evidence type="ECO:0000256" key="5">
    <source>
        <dbReference type="HAMAP-Rule" id="MF_00299"/>
    </source>
</evidence>
<comment type="caution">
    <text evidence="6">The sequence shown here is derived from an EMBL/GenBank/DDBJ whole genome shotgun (WGS) entry which is preliminary data.</text>
</comment>
<accession>A0ABR6VNP7</accession>
<comment type="similarity">
    <text evidence="1 5">Belongs to the KptA/TPT1 family.</text>
</comment>
<dbReference type="InterPro" id="IPR022928">
    <property type="entry name" value="RNA_2'-PTrans_KptA"/>
</dbReference>
<dbReference type="Gene3D" id="3.20.170.30">
    <property type="match status" value="1"/>
</dbReference>
<dbReference type="Proteomes" id="UP000659698">
    <property type="component" value="Unassembled WGS sequence"/>
</dbReference>
<dbReference type="SUPFAM" id="SSF56399">
    <property type="entry name" value="ADP-ribosylation"/>
    <property type="match status" value="1"/>
</dbReference>
<reference evidence="6 7" key="1">
    <citation type="journal article" date="2019" name="Int. J. Syst. Evol. Microbiol.">
        <title>Rufibacter sediminis sp. nov., isolated from freshwater lake sediment.</title>
        <authorList>
            <person name="Qu J.H."/>
            <person name="Zhang L.J."/>
            <person name="Fu Y.H."/>
            <person name="Li H.F."/>
        </authorList>
    </citation>
    <scope>NUCLEOTIDE SEQUENCE [LARGE SCALE GENOMIC DNA]</scope>
    <source>
        <strain evidence="6 7">H-1</strain>
    </source>
</reference>
<gene>
    <name evidence="5" type="primary">kptA</name>
    <name evidence="6" type="ORF">H7U12_03865</name>
</gene>
<name>A0ABR6VNP7_9BACT</name>
<dbReference type="EMBL" id="JACOAF010000008">
    <property type="protein sequence ID" value="MBC3538802.1"/>
    <property type="molecule type" value="Genomic_DNA"/>
</dbReference>
<keyword evidence="2 5" id="KW-0808">Transferase</keyword>
<dbReference type="InterPro" id="IPR002745">
    <property type="entry name" value="Ptrans_KptA/Tpt1"/>
</dbReference>
<dbReference type="RefSeq" id="WP_186633143.1">
    <property type="nucleotide sequence ID" value="NZ_JACOAF010000008.1"/>
</dbReference>
<evidence type="ECO:0000256" key="3">
    <source>
        <dbReference type="ARBA" id="ARBA00023027"/>
    </source>
</evidence>
<keyword evidence="3 5" id="KW-0520">NAD</keyword>